<evidence type="ECO:0000256" key="1">
    <source>
        <dbReference type="ARBA" id="ARBA00004123"/>
    </source>
</evidence>
<comment type="caution">
    <text evidence="5">The sequence shown here is derived from an EMBL/GenBank/DDBJ whole genome shotgun (WGS) entry which is preliminary data.</text>
</comment>
<dbReference type="Gene3D" id="1.25.40.10">
    <property type="entry name" value="Tetratricopeptide repeat domain"/>
    <property type="match status" value="1"/>
</dbReference>
<dbReference type="InterPro" id="IPR013633">
    <property type="entry name" value="NRDE-2"/>
</dbReference>
<name>A0A5M3N6F3_CONPW</name>
<feature type="compositionally biased region" description="Basic and acidic residues" evidence="4">
    <location>
        <begin position="68"/>
        <end position="98"/>
    </location>
</feature>
<dbReference type="GO" id="GO:0071013">
    <property type="term" value="C:catalytic step 2 spliceosome"/>
    <property type="evidence" value="ECO:0007669"/>
    <property type="project" value="TreeGrafter"/>
</dbReference>
<dbReference type="GO" id="GO:0031048">
    <property type="term" value="P:regulatory ncRNA-mediated heterochromatin formation"/>
    <property type="evidence" value="ECO:0007669"/>
    <property type="project" value="TreeGrafter"/>
</dbReference>
<proteinExistence type="inferred from homology"/>
<dbReference type="Proteomes" id="UP000053558">
    <property type="component" value="Unassembled WGS sequence"/>
</dbReference>
<dbReference type="OMA" id="MRDKELH"/>
<feature type="region of interest" description="Disordered" evidence="4">
    <location>
        <begin position="204"/>
        <end position="229"/>
    </location>
</feature>
<dbReference type="PANTHER" id="PTHR13471">
    <property type="entry name" value="TETRATRICOPEPTIDE-LIKE HELICAL"/>
    <property type="match status" value="1"/>
</dbReference>
<comment type="similarity">
    <text evidence="2">Belongs to the NRDE2 family.</text>
</comment>
<reference evidence="6" key="1">
    <citation type="journal article" date="2012" name="Science">
        <title>The Paleozoic origin of enzymatic lignin decomposition reconstructed from 31 fungal genomes.</title>
        <authorList>
            <person name="Floudas D."/>
            <person name="Binder M."/>
            <person name="Riley R."/>
            <person name="Barry K."/>
            <person name="Blanchette R.A."/>
            <person name="Henrissat B."/>
            <person name="Martinez A.T."/>
            <person name="Otillar R."/>
            <person name="Spatafora J.W."/>
            <person name="Yadav J.S."/>
            <person name="Aerts A."/>
            <person name="Benoit I."/>
            <person name="Boyd A."/>
            <person name="Carlson A."/>
            <person name="Copeland A."/>
            <person name="Coutinho P.M."/>
            <person name="de Vries R.P."/>
            <person name="Ferreira P."/>
            <person name="Findley K."/>
            <person name="Foster B."/>
            <person name="Gaskell J."/>
            <person name="Glotzer D."/>
            <person name="Gorecki P."/>
            <person name="Heitman J."/>
            <person name="Hesse C."/>
            <person name="Hori C."/>
            <person name="Igarashi K."/>
            <person name="Jurgens J.A."/>
            <person name="Kallen N."/>
            <person name="Kersten P."/>
            <person name="Kohler A."/>
            <person name="Kuees U."/>
            <person name="Kumar T.K.A."/>
            <person name="Kuo A."/>
            <person name="LaButti K."/>
            <person name="Larrondo L.F."/>
            <person name="Lindquist E."/>
            <person name="Ling A."/>
            <person name="Lombard V."/>
            <person name="Lucas S."/>
            <person name="Lundell T."/>
            <person name="Martin R."/>
            <person name="McLaughlin D.J."/>
            <person name="Morgenstern I."/>
            <person name="Morin E."/>
            <person name="Murat C."/>
            <person name="Nagy L.G."/>
            <person name="Nolan M."/>
            <person name="Ohm R.A."/>
            <person name="Patyshakuliyeva A."/>
            <person name="Rokas A."/>
            <person name="Ruiz-Duenas F.J."/>
            <person name="Sabat G."/>
            <person name="Salamov A."/>
            <person name="Samejima M."/>
            <person name="Schmutz J."/>
            <person name="Slot J.C."/>
            <person name="St John F."/>
            <person name="Stenlid J."/>
            <person name="Sun H."/>
            <person name="Sun S."/>
            <person name="Syed K."/>
            <person name="Tsang A."/>
            <person name="Wiebenga A."/>
            <person name="Young D."/>
            <person name="Pisabarro A."/>
            <person name="Eastwood D.C."/>
            <person name="Martin F."/>
            <person name="Cullen D."/>
            <person name="Grigoriev I.V."/>
            <person name="Hibbett D.S."/>
        </authorList>
    </citation>
    <scope>NUCLEOTIDE SEQUENCE [LARGE SCALE GENOMIC DNA]</scope>
    <source>
        <strain evidence="6">RWD-64-598 SS2</strain>
    </source>
</reference>
<feature type="compositionally biased region" description="Low complexity" evidence="4">
    <location>
        <begin position="1"/>
        <end position="17"/>
    </location>
</feature>
<evidence type="ECO:0000256" key="4">
    <source>
        <dbReference type="SAM" id="MobiDB-lite"/>
    </source>
</evidence>
<dbReference type="SUPFAM" id="SSF48452">
    <property type="entry name" value="TPR-like"/>
    <property type="match status" value="1"/>
</dbReference>
<evidence type="ECO:0000256" key="3">
    <source>
        <dbReference type="ARBA" id="ARBA00023242"/>
    </source>
</evidence>
<evidence type="ECO:0000313" key="6">
    <source>
        <dbReference type="Proteomes" id="UP000053558"/>
    </source>
</evidence>
<dbReference type="RefSeq" id="XP_007763513.1">
    <property type="nucleotide sequence ID" value="XM_007765323.1"/>
</dbReference>
<accession>A0A5M3N6F3</accession>
<keyword evidence="6" id="KW-1185">Reference proteome</keyword>
<dbReference type="PANTHER" id="PTHR13471:SF0">
    <property type="entry name" value="NUCLEAR EXOSOME REGULATOR NRDE2"/>
    <property type="match status" value="1"/>
</dbReference>
<comment type="subcellular location">
    <subcellularLocation>
        <location evidence="1">Nucleus</location>
    </subcellularLocation>
</comment>
<feature type="compositionally biased region" description="Acidic residues" evidence="4">
    <location>
        <begin position="1032"/>
        <end position="1041"/>
    </location>
</feature>
<feature type="region of interest" description="Disordered" evidence="4">
    <location>
        <begin position="1024"/>
        <end position="1053"/>
    </location>
</feature>
<gene>
    <name evidence="5" type="ORF">CONPUDRAFT_134183</name>
</gene>
<keyword evidence="3" id="KW-0539">Nucleus</keyword>
<dbReference type="AlphaFoldDB" id="A0A5M3N6F3"/>
<dbReference type="GeneID" id="19200574"/>
<dbReference type="KEGG" id="cput:CONPUDRAFT_134183"/>
<evidence type="ECO:0000313" key="5">
    <source>
        <dbReference type="EMBL" id="EIW86838.1"/>
    </source>
</evidence>
<feature type="compositionally biased region" description="Basic residues" evidence="4">
    <location>
        <begin position="52"/>
        <end position="65"/>
    </location>
</feature>
<dbReference type="OrthoDB" id="297219at2759"/>
<protein>
    <recommendedName>
        <fullName evidence="7">DUF1740-domain-containing protein</fullName>
    </recommendedName>
</protein>
<evidence type="ECO:0000256" key="2">
    <source>
        <dbReference type="ARBA" id="ARBA00009265"/>
    </source>
</evidence>
<dbReference type="Pfam" id="PF08424">
    <property type="entry name" value="NRDE-2"/>
    <property type="match status" value="1"/>
</dbReference>
<feature type="compositionally biased region" description="Basic and acidic residues" evidence="4">
    <location>
        <begin position="42"/>
        <end position="51"/>
    </location>
</feature>
<organism evidence="5 6">
    <name type="scientific">Coniophora puteana (strain RWD-64-598)</name>
    <name type="common">Brown rot fungus</name>
    <dbReference type="NCBI Taxonomy" id="741705"/>
    <lineage>
        <taxon>Eukaryota</taxon>
        <taxon>Fungi</taxon>
        <taxon>Dikarya</taxon>
        <taxon>Basidiomycota</taxon>
        <taxon>Agaricomycotina</taxon>
        <taxon>Agaricomycetes</taxon>
        <taxon>Agaricomycetidae</taxon>
        <taxon>Boletales</taxon>
        <taxon>Coniophorineae</taxon>
        <taxon>Coniophoraceae</taxon>
        <taxon>Coniophora</taxon>
    </lineage>
</organism>
<evidence type="ECO:0008006" key="7">
    <source>
        <dbReference type="Google" id="ProtNLM"/>
    </source>
</evidence>
<dbReference type="EMBL" id="JH711573">
    <property type="protein sequence ID" value="EIW86838.1"/>
    <property type="molecule type" value="Genomic_DNA"/>
</dbReference>
<dbReference type="GO" id="GO:1902369">
    <property type="term" value="P:negative regulation of RNA catabolic process"/>
    <property type="evidence" value="ECO:0007669"/>
    <property type="project" value="TreeGrafter"/>
</dbReference>
<dbReference type="InterPro" id="IPR011990">
    <property type="entry name" value="TPR-like_helical_dom_sf"/>
</dbReference>
<sequence length="1053" mass="119243">MSAPSFSSFPPSFSSFPDPTDAGDRAPQQPKSSQTPSGDDDPSPRQRDRKTSRSSTRHSWGKHTGYRYSDDEARKSREDRRSQRAGSSKDQDLFYSDRKGDPLNMTYGGLHAGDVPKYHLVDRGRRILGLGSGYTVSRRTGKSIEVLVGTKRFKLSSLEDTRSRAALNAPPKRRLISTRDTYKYPEVDGFLRVVHKSMHDDTVDRSVYERDDESDTDFPSDSSDGSADHAGGRFLTATQLAIKCLEDELLLSPSSESCWLSLVSHSLSLVPTTTKNGLRTRAEIKVSILMRALQASRSNANNRVLRLNYLRAGQQVWHESKLRAEWESALQIGGIDLWMAWLEWRLHLAKDSISGIVQDATRVLTALGDDESAELSKLRVMWRVALAFQQAGFYERATALFQAQAELSLQMPPASLNQPFNTCLDSLEEFWDSEMPRMGEPDAKGWASWITSGCRVTPHSPQRPLPRKPQESQDPFVGWYNEEAKDDATLRNPARTVDSRSENDAFAAVLFSDVRPLLIRITSDRSKKTFRLVWLSLLGLHIPGFLDSLSPGSWDDTWAVLHLSTSFMDAIFPPTNASRNVTSDSHAGAIIGRERMYGSTFGPIKEWAFNTLRPLDCVSKERWRMWSTLDTHHVDVAFVRGVFQQLRFDDEDYEWDEYALAFEASINVKGAIKLSRSLLANARDSVPRWIAHAKLERLHGRPEEARKVYQMVSASGQLDSMSTVTRQLWWDWSEMEWLQGRSDAALSVIMQSASVPGSTGIAILRAKRHLDERVDGRDRRHQVWLQLRALLELITSSPEATLTIFDTYLANSRDSTESSREGVMVASLLLLYHHSVTLRNTMPPSLLRDRLLLAIKSYPSNTIIMGMFLECEKGYGVWGRIRGMLGESVAYGAQDKGVIRRVMEVWVTGWERGNLSTEIERLRLGLAAAVNEVERTQGSVTLWRIYLELELRMKDFKRAKSLLYQAIHACPLVKEFYLLAFGPMRSCFTSHELRAFADTMAERGIRMRGDLEEFLQLQKHRSMIEDGSGESSDGDSGDEIEQEAKERRRLMPY</sequence>
<feature type="region of interest" description="Disordered" evidence="4">
    <location>
        <begin position="1"/>
        <end position="98"/>
    </location>
</feature>